<protein>
    <submittedName>
        <fullName evidence="2">Uncharacterized protein</fullName>
    </submittedName>
</protein>
<feature type="compositionally biased region" description="Basic and acidic residues" evidence="1">
    <location>
        <begin position="386"/>
        <end position="398"/>
    </location>
</feature>
<comment type="caution">
    <text evidence="2">The sequence shown here is derived from an EMBL/GenBank/DDBJ whole genome shotgun (WGS) entry which is preliminary data.</text>
</comment>
<organism evidence="2 3">
    <name type="scientific">Polychaeton citri CBS 116435</name>
    <dbReference type="NCBI Taxonomy" id="1314669"/>
    <lineage>
        <taxon>Eukaryota</taxon>
        <taxon>Fungi</taxon>
        <taxon>Dikarya</taxon>
        <taxon>Ascomycota</taxon>
        <taxon>Pezizomycotina</taxon>
        <taxon>Dothideomycetes</taxon>
        <taxon>Dothideomycetidae</taxon>
        <taxon>Capnodiales</taxon>
        <taxon>Capnodiaceae</taxon>
        <taxon>Polychaeton</taxon>
    </lineage>
</organism>
<gene>
    <name evidence="2" type="ORF">K431DRAFT_287785</name>
</gene>
<dbReference type="OrthoDB" id="3887509at2759"/>
<proteinExistence type="predicted"/>
<feature type="region of interest" description="Disordered" evidence="1">
    <location>
        <begin position="371"/>
        <end position="398"/>
    </location>
</feature>
<feature type="region of interest" description="Disordered" evidence="1">
    <location>
        <begin position="450"/>
        <end position="536"/>
    </location>
</feature>
<evidence type="ECO:0000256" key="1">
    <source>
        <dbReference type="SAM" id="MobiDB-lite"/>
    </source>
</evidence>
<feature type="compositionally biased region" description="Polar residues" evidence="1">
    <location>
        <begin position="317"/>
        <end position="330"/>
    </location>
</feature>
<feature type="compositionally biased region" description="Low complexity" evidence="1">
    <location>
        <begin position="43"/>
        <end position="58"/>
    </location>
</feature>
<sequence length="585" mass="65232">MPPKKATDASSIPRRTTRSRTQRGTEALVQNHENDLEQRIRSTRASTRASSRASSVVSDNNGSVRKKRELISTSARERRELQQALEDKDTQLAEAIYERDQARKRNSNRLRDYMFTQRLQAATPVPSTDREGSHSLRGPELDLDLDQPVELAAIAADINLDHANGEAKEIVKANASNVHEASQQALTTNDEIKDATSPSIEIISIETTAETPQQATPKPPAWRSLVNSMGGIFRSPWSRKRTAPVDDTASEAYSQKRTRTEQPPSRFFAPSATKDQPVRSSLSAVTEHTERTNTKVTAPEATPSRPPKRKIGDTHNEVSATESEGNGRNTSKMLFSAFNDPKLSDCSQSLSRQPLSTVEMKTPSRILVRDRRAAQEARATTPLRPRAWESARKPKETNADARLAKLQKLEMLRKEQVRVEKEMAELNADTDIQELVGHRRKRVKVDDLVEIPARKPGDPEGTYSFPDIDSDDEIEVDEDAPMRTNAFNKAAELEEAPAKQQTPKPQPAPAIQKQPKPQQPLQPQARAISPVKPITAEKDIEKPLPFAFPEVGKKMRYHDSSSEYRAAAGEKFDRLFSAWASTLVA</sequence>
<feature type="region of interest" description="Disordered" evidence="1">
    <location>
        <begin position="1"/>
        <end position="76"/>
    </location>
</feature>
<reference evidence="2" key="1">
    <citation type="journal article" date="2020" name="Stud. Mycol.">
        <title>101 Dothideomycetes genomes: a test case for predicting lifestyles and emergence of pathogens.</title>
        <authorList>
            <person name="Haridas S."/>
            <person name="Albert R."/>
            <person name="Binder M."/>
            <person name="Bloem J."/>
            <person name="Labutti K."/>
            <person name="Salamov A."/>
            <person name="Andreopoulos B."/>
            <person name="Baker S."/>
            <person name="Barry K."/>
            <person name="Bills G."/>
            <person name="Bluhm B."/>
            <person name="Cannon C."/>
            <person name="Castanera R."/>
            <person name="Culley D."/>
            <person name="Daum C."/>
            <person name="Ezra D."/>
            <person name="Gonzalez J."/>
            <person name="Henrissat B."/>
            <person name="Kuo A."/>
            <person name="Liang C."/>
            <person name="Lipzen A."/>
            <person name="Lutzoni F."/>
            <person name="Magnuson J."/>
            <person name="Mondo S."/>
            <person name="Nolan M."/>
            <person name="Ohm R."/>
            <person name="Pangilinan J."/>
            <person name="Park H.-J."/>
            <person name="Ramirez L."/>
            <person name="Alfaro M."/>
            <person name="Sun H."/>
            <person name="Tritt A."/>
            <person name="Yoshinaga Y."/>
            <person name="Zwiers L.-H."/>
            <person name="Turgeon B."/>
            <person name="Goodwin S."/>
            <person name="Spatafora J."/>
            <person name="Crous P."/>
            <person name="Grigoriev I."/>
        </authorList>
    </citation>
    <scope>NUCLEOTIDE SEQUENCE</scope>
    <source>
        <strain evidence="2">CBS 116435</strain>
    </source>
</reference>
<feature type="compositionally biased region" description="Acidic residues" evidence="1">
    <location>
        <begin position="468"/>
        <end position="479"/>
    </location>
</feature>
<evidence type="ECO:0000313" key="2">
    <source>
        <dbReference type="EMBL" id="KAF2718282.1"/>
    </source>
</evidence>
<dbReference type="AlphaFoldDB" id="A0A9P4Q5A3"/>
<dbReference type="EMBL" id="MU003827">
    <property type="protein sequence ID" value="KAF2718282.1"/>
    <property type="molecule type" value="Genomic_DNA"/>
</dbReference>
<keyword evidence="3" id="KW-1185">Reference proteome</keyword>
<feature type="compositionally biased region" description="Low complexity" evidence="1">
    <location>
        <begin position="498"/>
        <end position="525"/>
    </location>
</feature>
<evidence type="ECO:0000313" key="3">
    <source>
        <dbReference type="Proteomes" id="UP000799441"/>
    </source>
</evidence>
<dbReference type="Proteomes" id="UP000799441">
    <property type="component" value="Unassembled WGS sequence"/>
</dbReference>
<name>A0A9P4Q5A3_9PEZI</name>
<feature type="region of interest" description="Disordered" evidence="1">
    <location>
        <begin position="233"/>
        <end position="330"/>
    </location>
</feature>
<accession>A0A9P4Q5A3</accession>